<evidence type="ECO:0000256" key="1">
    <source>
        <dbReference type="PROSITE-ProRule" id="PRU00047"/>
    </source>
</evidence>
<organism evidence="3">
    <name type="scientific">Sesamum radiatum</name>
    <name type="common">Black benniseed</name>
    <dbReference type="NCBI Taxonomy" id="300843"/>
    <lineage>
        <taxon>Eukaryota</taxon>
        <taxon>Viridiplantae</taxon>
        <taxon>Streptophyta</taxon>
        <taxon>Embryophyta</taxon>
        <taxon>Tracheophyta</taxon>
        <taxon>Spermatophyta</taxon>
        <taxon>Magnoliopsida</taxon>
        <taxon>eudicotyledons</taxon>
        <taxon>Gunneridae</taxon>
        <taxon>Pentapetalae</taxon>
        <taxon>asterids</taxon>
        <taxon>lamiids</taxon>
        <taxon>Lamiales</taxon>
        <taxon>Pedaliaceae</taxon>
        <taxon>Sesamum</taxon>
    </lineage>
</organism>
<feature type="domain" description="CCHC-type" evidence="2">
    <location>
        <begin position="147"/>
        <end position="160"/>
    </location>
</feature>
<keyword evidence="1" id="KW-0863">Zinc-finger</keyword>
<dbReference type="GO" id="GO:0008270">
    <property type="term" value="F:zinc ion binding"/>
    <property type="evidence" value="ECO:0007669"/>
    <property type="project" value="UniProtKB-KW"/>
</dbReference>
<name>A0AAW2T7E2_SESRA</name>
<dbReference type="PANTHER" id="PTHR31286:SF167">
    <property type="entry name" value="OS09G0268800 PROTEIN"/>
    <property type="match status" value="1"/>
</dbReference>
<dbReference type="PANTHER" id="PTHR31286">
    <property type="entry name" value="GLYCINE-RICH CELL WALL STRUCTURAL PROTEIN 1.8-LIKE"/>
    <property type="match status" value="1"/>
</dbReference>
<reference evidence="3" key="1">
    <citation type="submission" date="2020-06" db="EMBL/GenBank/DDBJ databases">
        <authorList>
            <person name="Li T."/>
            <person name="Hu X."/>
            <person name="Zhang T."/>
            <person name="Song X."/>
            <person name="Zhang H."/>
            <person name="Dai N."/>
            <person name="Sheng W."/>
            <person name="Hou X."/>
            <person name="Wei L."/>
        </authorList>
    </citation>
    <scope>NUCLEOTIDE SEQUENCE</scope>
    <source>
        <strain evidence="3">G02</strain>
        <tissue evidence="3">Leaf</tissue>
    </source>
</reference>
<dbReference type="InterPro" id="IPR040256">
    <property type="entry name" value="At4g02000-like"/>
</dbReference>
<dbReference type="AlphaFoldDB" id="A0AAW2T7E2"/>
<evidence type="ECO:0000259" key="2">
    <source>
        <dbReference type="PROSITE" id="PS50158"/>
    </source>
</evidence>
<protein>
    <recommendedName>
        <fullName evidence="2">CCHC-type domain-containing protein</fullName>
    </recommendedName>
</protein>
<reference evidence="3" key="2">
    <citation type="journal article" date="2024" name="Plant">
        <title>Genomic evolution and insights into agronomic trait innovations of Sesamum species.</title>
        <authorList>
            <person name="Miao H."/>
            <person name="Wang L."/>
            <person name="Qu L."/>
            <person name="Liu H."/>
            <person name="Sun Y."/>
            <person name="Le M."/>
            <person name="Wang Q."/>
            <person name="Wei S."/>
            <person name="Zheng Y."/>
            <person name="Lin W."/>
            <person name="Duan Y."/>
            <person name="Cao H."/>
            <person name="Xiong S."/>
            <person name="Wang X."/>
            <person name="Wei L."/>
            <person name="Li C."/>
            <person name="Ma Q."/>
            <person name="Ju M."/>
            <person name="Zhao R."/>
            <person name="Li G."/>
            <person name="Mu C."/>
            <person name="Tian Q."/>
            <person name="Mei H."/>
            <person name="Zhang T."/>
            <person name="Gao T."/>
            <person name="Zhang H."/>
        </authorList>
    </citation>
    <scope>NUCLEOTIDE SEQUENCE</scope>
    <source>
        <strain evidence="3">G02</strain>
    </source>
</reference>
<evidence type="ECO:0000313" key="3">
    <source>
        <dbReference type="EMBL" id="KAL0400083.1"/>
    </source>
</evidence>
<dbReference type="InterPro" id="IPR025836">
    <property type="entry name" value="Zn_knuckle_CX2CX4HX4C"/>
</dbReference>
<sequence>MLLPVKGLEIRELPEKCLLLHFKHPIDKSRALDGCPWSFEKNILLLADLKEGVNPMNIELRWWDFFVHIHDIPLNMMNRGVAMLLGNRIGIFRDMEMDAEGCSWGATLRIRVGLDVCKPLKRALMLRSTSGEELLARLTYERLPNFCYLCGHLGHIDKYCELRFSEAFTDPGTETPYGPWLRAPIPIRGRRQVQPHGLMTSLRQRPPPSPVRTGSTVFGEFRTTKNCATKDPQAKSPSKNRNSIVAAQEGISAEEVCSHSNDDGWGTIVEVRNWLGIILGMKRWIRVTLAANRSMRRAMWGIL</sequence>
<comment type="caution">
    <text evidence="3">The sequence shown here is derived from an EMBL/GenBank/DDBJ whole genome shotgun (WGS) entry which is preliminary data.</text>
</comment>
<accession>A0AAW2T7E2</accession>
<dbReference type="Pfam" id="PF14392">
    <property type="entry name" value="zf-CCHC_4"/>
    <property type="match status" value="1"/>
</dbReference>
<dbReference type="GO" id="GO:0003676">
    <property type="term" value="F:nucleic acid binding"/>
    <property type="evidence" value="ECO:0007669"/>
    <property type="project" value="InterPro"/>
</dbReference>
<proteinExistence type="predicted"/>
<dbReference type="InterPro" id="IPR001878">
    <property type="entry name" value="Znf_CCHC"/>
</dbReference>
<keyword evidence="1" id="KW-0479">Metal-binding</keyword>
<dbReference type="PROSITE" id="PS50158">
    <property type="entry name" value="ZF_CCHC"/>
    <property type="match status" value="1"/>
</dbReference>
<dbReference type="EMBL" id="JACGWJ010000009">
    <property type="protein sequence ID" value="KAL0400083.1"/>
    <property type="molecule type" value="Genomic_DNA"/>
</dbReference>
<gene>
    <name evidence="3" type="ORF">Sradi_2351600</name>
</gene>
<keyword evidence="1" id="KW-0862">Zinc</keyword>